<dbReference type="InterPro" id="IPR036291">
    <property type="entry name" value="NAD(P)-bd_dom_sf"/>
</dbReference>
<feature type="region of interest" description="Disordered" evidence="1">
    <location>
        <begin position="1"/>
        <end position="36"/>
    </location>
</feature>
<dbReference type="Gene3D" id="3.40.50.720">
    <property type="entry name" value="NAD(P)-binding Rossmann-like Domain"/>
    <property type="match status" value="1"/>
</dbReference>
<name>A6K1Q6_RAT</name>
<gene>
    <name evidence="2" type="ORF">rCG_42819</name>
</gene>
<dbReference type="AlphaFoldDB" id="A6K1Q6"/>
<reference evidence="2 3" key="1">
    <citation type="submission" date="2005-07" db="EMBL/GenBank/DDBJ databases">
        <authorList>
            <person name="Mural R.J."/>
            <person name="Li P.W."/>
            <person name="Adams M.D."/>
            <person name="Amanatides P.G."/>
            <person name="Baden-Tillson H."/>
            <person name="Barnstead M."/>
            <person name="Chin S.H."/>
            <person name="Dew I."/>
            <person name="Evans C.A."/>
            <person name="Ferriera S."/>
            <person name="Flanigan M."/>
            <person name="Fosler C."/>
            <person name="Glodek A."/>
            <person name="Gu Z."/>
            <person name="Holt R.A."/>
            <person name="Jennings D."/>
            <person name="Kraft C.L."/>
            <person name="Lu F."/>
            <person name="Nguyen T."/>
            <person name="Nusskern D.R."/>
            <person name="Pfannkoch C.M."/>
            <person name="Sitter C."/>
            <person name="Sutton G.G."/>
            <person name="Venter J.C."/>
            <person name="Wang Z."/>
            <person name="Woodage T."/>
            <person name="Zheng X.H."/>
            <person name="Zhong F."/>
        </authorList>
    </citation>
    <scope>NUCLEOTIDE SEQUENCE [LARGE SCALE GENOMIC DNA]</scope>
    <source>
        <strain>BN</strain>
        <strain evidence="3">Sprague-Dawley</strain>
    </source>
</reference>
<sequence>MTLPMPSSTAQSRLRIGSFSSTGSLSPSSRRDPANIKWGDVMESTGVFTTMEKAGAHLTSGANEVIIFTLLPMPPCL</sequence>
<proteinExistence type="predicted"/>
<dbReference type="SUPFAM" id="SSF51735">
    <property type="entry name" value="NAD(P)-binding Rossmann-fold domains"/>
    <property type="match status" value="1"/>
</dbReference>
<feature type="compositionally biased region" description="Polar residues" evidence="1">
    <location>
        <begin position="1"/>
        <end position="12"/>
    </location>
</feature>
<evidence type="ECO:0000256" key="1">
    <source>
        <dbReference type="SAM" id="MobiDB-lite"/>
    </source>
</evidence>
<feature type="compositionally biased region" description="Low complexity" evidence="1">
    <location>
        <begin position="18"/>
        <end position="28"/>
    </location>
</feature>
<evidence type="ECO:0000313" key="3">
    <source>
        <dbReference type="Proteomes" id="UP000234681"/>
    </source>
</evidence>
<dbReference type="Proteomes" id="UP000234681">
    <property type="component" value="Chromosome 12"/>
</dbReference>
<evidence type="ECO:0000313" key="2">
    <source>
        <dbReference type="EMBL" id="EDL89714.1"/>
    </source>
</evidence>
<dbReference type="EMBL" id="CH474012">
    <property type="protein sequence ID" value="EDL89714.1"/>
    <property type="molecule type" value="Genomic_DNA"/>
</dbReference>
<accession>A6K1Q6</accession>
<organism evidence="2 3">
    <name type="scientific">Rattus norvegicus</name>
    <name type="common">Rat</name>
    <dbReference type="NCBI Taxonomy" id="10116"/>
    <lineage>
        <taxon>Eukaryota</taxon>
        <taxon>Metazoa</taxon>
        <taxon>Chordata</taxon>
        <taxon>Craniata</taxon>
        <taxon>Vertebrata</taxon>
        <taxon>Euteleostomi</taxon>
        <taxon>Mammalia</taxon>
        <taxon>Eutheria</taxon>
        <taxon>Euarchontoglires</taxon>
        <taxon>Glires</taxon>
        <taxon>Rodentia</taxon>
        <taxon>Myomorpha</taxon>
        <taxon>Muroidea</taxon>
        <taxon>Muridae</taxon>
        <taxon>Murinae</taxon>
        <taxon>Rattus</taxon>
    </lineage>
</organism>
<protein>
    <submittedName>
        <fullName evidence="2">RCG42819</fullName>
    </submittedName>
</protein>